<dbReference type="EMBL" id="QFVR01000021">
    <property type="protein sequence ID" value="PWI24433.1"/>
    <property type="molecule type" value="Genomic_DNA"/>
</dbReference>
<name>A0A2U3AIQ8_9BACL</name>
<evidence type="ECO:0000313" key="2">
    <source>
        <dbReference type="EMBL" id="PWI24433.1"/>
    </source>
</evidence>
<accession>A0A2U3AIQ8</accession>
<dbReference type="OrthoDB" id="2449131at2"/>
<comment type="caution">
    <text evidence="2">The sequence shown here is derived from an EMBL/GenBank/DDBJ whole genome shotgun (WGS) entry which is preliminary data.</text>
</comment>
<dbReference type="PROSITE" id="PS51257">
    <property type="entry name" value="PROKAR_LIPOPROTEIN"/>
    <property type="match status" value="1"/>
</dbReference>
<reference evidence="2 3" key="1">
    <citation type="submission" date="2018-05" db="EMBL/GenBank/DDBJ databases">
        <title>Kurthia sibirica genome sequence.</title>
        <authorList>
            <person name="Maclea K.S."/>
            <person name="Goen A.E."/>
        </authorList>
    </citation>
    <scope>NUCLEOTIDE SEQUENCE [LARGE SCALE GENOMIC DNA]</scope>
    <source>
        <strain evidence="2 3">ATCC 49154</strain>
    </source>
</reference>
<dbReference type="Proteomes" id="UP000245938">
    <property type="component" value="Unassembled WGS sequence"/>
</dbReference>
<organism evidence="2 3">
    <name type="scientific">Kurthia sibirica</name>
    <dbReference type="NCBI Taxonomy" id="202750"/>
    <lineage>
        <taxon>Bacteria</taxon>
        <taxon>Bacillati</taxon>
        <taxon>Bacillota</taxon>
        <taxon>Bacilli</taxon>
        <taxon>Bacillales</taxon>
        <taxon>Caryophanaceae</taxon>
        <taxon>Kurthia</taxon>
    </lineage>
</organism>
<keyword evidence="1" id="KW-0732">Signal</keyword>
<protein>
    <recommendedName>
        <fullName evidence="4">Lipoprotein</fullName>
    </recommendedName>
</protein>
<proteinExistence type="predicted"/>
<evidence type="ECO:0000313" key="3">
    <source>
        <dbReference type="Proteomes" id="UP000245938"/>
    </source>
</evidence>
<evidence type="ECO:0000256" key="1">
    <source>
        <dbReference type="SAM" id="SignalP"/>
    </source>
</evidence>
<evidence type="ECO:0008006" key="4">
    <source>
        <dbReference type="Google" id="ProtNLM"/>
    </source>
</evidence>
<feature type="chain" id="PRO_5039210957" description="Lipoprotein" evidence="1">
    <location>
        <begin position="19"/>
        <end position="240"/>
    </location>
</feature>
<sequence>MKKWITTIVVLCFTVIIAGCSTSPEVTRERITADEVNLTYIQKAVDEYREKTGGLLPIKNKDQVVDKYIKYPIDFEKLTRDHYIDVLPNNSFEKGGIYQYVIWHAESKNPVVKLIDLQQAEIIRDLVLKKTANGFVPIGEHIIGNYYYFNYKKMGYKSQPVVKSPYSNVNLPIILKGTGEFFVDYSIDLQKIVTEKKPILKKNQDIRFLLEEKHPILPAYSTKYIVNSAGDVEIYDDFKK</sequence>
<keyword evidence="3" id="KW-1185">Reference proteome</keyword>
<dbReference type="AlphaFoldDB" id="A0A2U3AIQ8"/>
<gene>
    <name evidence="2" type="ORF">DEX24_13270</name>
</gene>
<feature type="signal peptide" evidence="1">
    <location>
        <begin position="1"/>
        <end position="18"/>
    </location>
</feature>
<dbReference type="RefSeq" id="WP_109306898.1">
    <property type="nucleotide sequence ID" value="NZ_BJUF01000052.1"/>
</dbReference>